<evidence type="ECO:0000313" key="3">
    <source>
        <dbReference type="Proteomes" id="UP000183299"/>
    </source>
</evidence>
<sequence length="52" mass="5638">MKTLSSLASAARKRAAYRRTLAELNGLPSKVKADLDIDEARACELARTAIYG</sequence>
<keyword evidence="3" id="KW-1185">Reference proteome</keyword>
<dbReference type="AlphaFoldDB" id="A0A1I3NV62"/>
<gene>
    <name evidence="1" type="ORF">Q4494_11045</name>
    <name evidence="2" type="ORF">SAMN04488138_10295</name>
</gene>
<evidence type="ECO:0000313" key="1">
    <source>
        <dbReference type="EMBL" id="MDO6457615.1"/>
    </source>
</evidence>
<evidence type="ECO:0000313" key="2">
    <source>
        <dbReference type="EMBL" id="SFJ13163.1"/>
    </source>
</evidence>
<dbReference type="EMBL" id="FORY01000002">
    <property type="protein sequence ID" value="SFJ13163.1"/>
    <property type="molecule type" value="Genomic_DNA"/>
</dbReference>
<protein>
    <recommendedName>
        <fullName evidence="4">DUF1127 domain-containing protein</fullName>
    </recommendedName>
</protein>
<name>A0A1I3NV62_9RHOB</name>
<dbReference type="Proteomes" id="UP001169823">
    <property type="component" value="Unassembled WGS sequence"/>
</dbReference>
<dbReference type="RefSeq" id="WP_170125641.1">
    <property type="nucleotide sequence ID" value="NZ_FORY01000002.1"/>
</dbReference>
<dbReference type="GeneID" id="98667201"/>
<reference evidence="1" key="2">
    <citation type="submission" date="2023-07" db="EMBL/GenBank/DDBJ databases">
        <title>Genome content predicts the carbon catabolic preferences of heterotrophic bacteria.</title>
        <authorList>
            <person name="Gralka M."/>
        </authorList>
    </citation>
    <scope>NUCLEOTIDE SEQUENCE</scope>
    <source>
        <strain evidence="1">I2M02</strain>
    </source>
</reference>
<dbReference type="EMBL" id="JAUOPJ010000008">
    <property type="protein sequence ID" value="MDO6457615.1"/>
    <property type="molecule type" value="Genomic_DNA"/>
</dbReference>
<accession>A0A1I3NV62</accession>
<proteinExistence type="predicted"/>
<reference evidence="2 3" key="1">
    <citation type="submission" date="2016-10" db="EMBL/GenBank/DDBJ databases">
        <authorList>
            <person name="de Groot N.N."/>
        </authorList>
    </citation>
    <scope>NUCLEOTIDE SEQUENCE [LARGE SCALE GENOMIC DNA]</scope>
    <source>
        <strain evidence="2 3">CGMCC 1.8891</strain>
    </source>
</reference>
<organism evidence="2 3">
    <name type="scientific">Celeribacter halophilus</name>
    <dbReference type="NCBI Taxonomy" id="576117"/>
    <lineage>
        <taxon>Bacteria</taxon>
        <taxon>Pseudomonadati</taxon>
        <taxon>Pseudomonadota</taxon>
        <taxon>Alphaproteobacteria</taxon>
        <taxon>Rhodobacterales</taxon>
        <taxon>Roseobacteraceae</taxon>
        <taxon>Celeribacter</taxon>
    </lineage>
</organism>
<evidence type="ECO:0008006" key="4">
    <source>
        <dbReference type="Google" id="ProtNLM"/>
    </source>
</evidence>
<dbReference type="Proteomes" id="UP000183299">
    <property type="component" value="Unassembled WGS sequence"/>
</dbReference>